<evidence type="ECO:0000313" key="2">
    <source>
        <dbReference type="EMBL" id="GJS59521.1"/>
    </source>
</evidence>
<organism evidence="2 3">
    <name type="scientific">Tanacetum coccineum</name>
    <dbReference type="NCBI Taxonomy" id="301880"/>
    <lineage>
        <taxon>Eukaryota</taxon>
        <taxon>Viridiplantae</taxon>
        <taxon>Streptophyta</taxon>
        <taxon>Embryophyta</taxon>
        <taxon>Tracheophyta</taxon>
        <taxon>Spermatophyta</taxon>
        <taxon>Magnoliopsida</taxon>
        <taxon>eudicotyledons</taxon>
        <taxon>Gunneridae</taxon>
        <taxon>Pentapetalae</taxon>
        <taxon>asterids</taxon>
        <taxon>campanulids</taxon>
        <taxon>Asterales</taxon>
        <taxon>Asteraceae</taxon>
        <taxon>Asteroideae</taxon>
        <taxon>Anthemideae</taxon>
        <taxon>Anthemidinae</taxon>
        <taxon>Tanacetum</taxon>
    </lineage>
</organism>
<accession>A0ABQ4X3T7</accession>
<feature type="compositionally biased region" description="Basic and acidic residues" evidence="1">
    <location>
        <begin position="1"/>
        <end position="26"/>
    </location>
</feature>
<evidence type="ECO:0000313" key="3">
    <source>
        <dbReference type="Proteomes" id="UP001151760"/>
    </source>
</evidence>
<feature type="compositionally biased region" description="Basic residues" evidence="1">
    <location>
        <begin position="54"/>
        <end position="65"/>
    </location>
</feature>
<comment type="caution">
    <text evidence="2">The sequence shown here is derived from an EMBL/GenBank/DDBJ whole genome shotgun (WGS) entry which is preliminary data.</text>
</comment>
<protein>
    <submittedName>
        <fullName evidence="2">Uncharacterized protein</fullName>
    </submittedName>
</protein>
<dbReference type="EMBL" id="BQNB010009155">
    <property type="protein sequence ID" value="GJS59521.1"/>
    <property type="molecule type" value="Genomic_DNA"/>
</dbReference>
<reference evidence="2" key="2">
    <citation type="submission" date="2022-01" db="EMBL/GenBank/DDBJ databases">
        <authorList>
            <person name="Yamashiro T."/>
            <person name="Shiraishi A."/>
            <person name="Satake H."/>
            <person name="Nakayama K."/>
        </authorList>
    </citation>
    <scope>NUCLEOTIDE SEQUENCE</scope>
</reference>
<feature type="region of interest" description="Disordered" evidence="1">
    <location>
        <begin position="1"/>
        <end position="144"/>
    </location>
</feature>
<feature type="compositionally biased region" description="Acidic residues" evidence="1">
    <location>
        <begin position="82"/>
        <end position="94"/>
    </location>
</feature>
<reference evidence="2" key="1">
    <citation type="journal article" date="2022" name="Int. J. Mol. Sci.">
        <title>Draft Genome of Tanacetum Coccineum: Genomic Comparison of Closely Related Tanacetum-Family Plants.</title>
        <authorList>
            <person name="Yamashiro T."/>
            <person name="Shiraishi A."/>
            <person name="Nakayama K."/>
            <person name="Satake H."/>
        </authorList>
    </citation>
    <scope>NUCLEOTIDE SEQUENCE</scope>
</reference>
<proteinExistence type="predicted"/>
<name>A0ABQ4X3T7_9ASTR</name>
<feature type="compositionally biased region" description="Basic and acidic residues" evidence="1">
    <location>
        <begin position="95"/>
        <end position="108"/>
    </location>
</feature>
<dbReference type="Proteomes" id="UP001151760">
    <property type="component" value="Unassembled WGS sequence"/>
</dbReference>
<evidence type="ECO:0000256" key="1">
    <source>
        <dbReference type="SAM" id="MobiDB-lite"/>
    </source>
</evidence>
<gene>
    <name evidence="2" type="ORF">Tco_0654305</name>
</gene>
<sequence>MKKKNNGDERSESEQPEKKKSNKAEGRNLVGITEEAVLYDGSNSDDERLPVGKEKKKKKRTKKAKSSTSRSYLIKQSKNDIEGGENNETEEEEEDRKLTKDKMHKGLESESEGDEQLEKVTIPKKGKGSKAEKPYPTCNTRSSPKPMYEAMMTLSDPQKKCLKDMGFERMIHFPIVELPSALAYHAIDHFHTGSMELRLEKWIL</sequence>
<keyword evidence="3" id="KW-1185">Reference proteome</keyword>